<evidence type="ECO:0000313" key="1">
    <source>
        <dbReference type="EMBL" id="PZQ45115.1"/>
    </source>
</evidence>
<organism evidence="1 2">
    <name type="scientific">Micavibrio aeruginosavorus</name>
    <dbReference type="NCBI Taxonomy" id="349221"/>
    <lineage>
        <taxon>Bacteria</taxon>
        <taxon>Pseudomonadati</taxon>
        <taxon>Bdellovibrionota</taxon>
        <taxon>Bdellovibrionia</taxon>
        <taxon>Bdellovibrionales</taxon>
        <taxon>Pseudobdellovibrionaceae</taxon>
        <taxon>Micavibrio</taxon>
    </lineage>
</organism>
<evidence type="ECO:0000313" key="2">
    <source>
        <dbReference type="Proteomes" id="UP000249417"/>
    </source>
</evidence>
<reference evidence="1 2" key="1">
    <citation type="submission" date="2017-08" db="EMBL/GenBank/DDBJ databases">
        <title>Infants hospitalized years apart are colonized by the same room-sourced microbial strains.</title>
        <authorList>
            <person name="Brooks B."/>
            <person name="Olm M.R."/>
            <person name="Firek B.A."/>
            <person name="Baker R."/>
            <person name="Thomas B.C."/>
            <person name="Morowitz M.J."/>
            <person name="Banfield J.F."/>
        </authorList>
    </citation>
    <scope>NUCLEOTIDE SEQUENCE [LARGE SCALE GENOMIC DNA]</scope>
    <source>
        <strain evidence="1">S2_005_002_R2_29</strain>
    </source>
</reference>
<proteinExistence type="predicted"/>
<protein>
    <submittedName>
        <fullName evidence="1">Uncharacterized protein</fullName>
    </submittedName>
</protein>
<comment type="caution">
    <text evidence="1">The sequence shown here is derived from an EMBL/GenBank/DDBJ whole genome shotgun (WGS) entry which is preliminary data.</text>
</comment>
<gene>
    <name evidence="1" type="ORF">DI551_08350</name>
</gene>
<sequence length="80" mass="8908">MSNQQKIEKEIEHAVKVQQTDKDAAIIELLEHSMQQAEGARKAIDDLIGSMDKVCIELKAAGNPSWDFLMKDKRPANNGS</sequence>
<dbReference type="EMBL" id="QFQB01000062">
    <property type="protein sequence ID" value="PZQ45115.1"/>
    <property type="molecule type" value="Genomic_DNA"/>
</dbReference>
<dbReference type="Proteomes" id="UP000249417">
    <property type="component" value="Unassembled WGS sequence"/>
</dbReference>
<accession>A0A2W5N2T1</accession>
<dbReference type="AlphaFoldDB" id="A0A2W5N2T1"/>
<name>A0A2W5N2T1_9BACT</name>